<dbReference type="PROSITE" id="PS50144">
    <property type="entry name" value="MATH"/>
    <property type="match status" value="2"/>
</dbReference>
<feature type="domain" description="MATH" evidence="1">
    <location>
        <begin position="213"/>
        <end position="337"/>
    </location>
</feature>
<dbReference type="Gramene" id="LPERR10G09860.1">
    <property type="protein sequence ID" value="LPERR10G09860.1"/>
    <property type="gene ID" value="LPERR10G09860"/>
</dbReference>
<dbReference type="PANTHER" id="PTHR46162:SF2">
    <property type="entry name" value="ANKYRIN REPEAT-CONTAINING PROTEIN-RELATED"/>
    <property type="match status" value="1"/>
</dbReference>
<evidence type="ECO:0000313" key="2">
    <source>
        <dbReference type="EnsemblPlants" id="LPERR10G09860.1"/>
    </source>
</evidence>
<organism evidence="2 3">
    <name type="scientific">Leersia perrieri</name>
    <dbReference type="NCBI Taxonomy" id="77586"/>
    <lineage>
        <taxon>Eukaryota</taxon>
        <taxon>Viridiplantae</taxon>
        <taxon>Streptophyta</taxon>
        <taxon>Embryophyta</taxon>
        <taxon>Tracheophyta</taxon>
        <taxon>Spermatophyta</taxon>
        <taxon>Magnoliopsida</taxon>
        <taxon>Liliopsida</taxon>
        <taxon>Poales</taxon>
        <taxon>Poaceae</taxon>
        <taxon>BOP clade</taxon>
        <taxon>Oryzoideae</taxon>
        <taxon>Oryzeae</taxon>
        <taxon>Oryzinae</taxon>
        <taxon>Leersia</taxon>
    </lineage>
</organism>
<name>A0A0D9XKM9_9ORYZ</name>
<dbReference type="EnsemblPlants" id="LPERR10G09860.2">
    <property type="protein sequence ID" value="LPERR10G09860.2"/>
    <property type="gene ID" value="LPERR10G09860"/>
</dbReference>
<reference evidence="2 3" key="1">
    <citation type="submission" date="2012-08" db="EMBL/GenBank/DDBJ databases">
        <title>Oryza genome evolution.</title>
        <authorList>
            <person name="Wing R.A."/>
        </authorList>
    </citation>
    <scope>NUCLEOTIDE SEQUENCE</scope>
</reference>
<dbReference type="STRING" id="77586.A0A0D9XKM9"/>
<evidence type="ECO:0000313" key="3">
    <source>
        <dbReference type="Proteomes" id="UP000032180"/>
    </source>
</evidence>
<protein>
    <recommendedName>
        <fullName evidence="1">MATH domain-containing protein</fullName>
    </recommendedName>
</protein>
<dbReference type="Gene3D" id="2.60.210.10">
    <property type="entry name" value="Apoptosis, Tumor Necrosis Factor Receptor Associated Protein 2, Chain A"/>
    <property type="match status" value="2"/>
</dbReference>
<dbReference type="eggNOG" id="KOG1987">
    <property type="taxonomic scope" value="Eukaryota"/>
</dbReference>
<dbReference type="EnsemblPlants" id="LPERR10G09860.1">
    <property type="protein sequence ID" value="LPERR10G09860.1"/>
    <property type="gene ID" value="LPERR10G09860"/>
</dbReference>
<dbReference type="SUPFAM" id="SSF49599">
    <property type="entry name" value="TRAF domain-like"/>
    <property type="match status" value="2"/>
</dbReference>
<reference evidence="2" key="3">
    <citation type="submission" date="2015-04" db="UniProtKB">
        <authorList>
            <consortium name="EnsemblPlants"/>
        </authorList>
    </citation>
    <scope>IDENTIFICATION</scope>
</reference>
<dbReference type="Pfam" id="PF22486">
    <property type="entry name" value="MATH_2"/>
    <property type="match status" value="2"/>
</dbReference>
<dbReference type="PANTHER" id="PTHR46162">
    <property type="entry name" value="TRAF-LIKE FAMILY PROTEIN"/>
    <property type="match status" value="1"/>
</dbReference>
<evidence type="ECO:0000259" key="1">
    <source>
        <dbReference type="PROSITE" id="PS50144"/>
    </source>
</evidence>
<dbReference type="HOGENOM" id="CLU_040595_0_0_1"/>
<proteinExistence type="predicted"/>
<dbReference type="CDD" id="cd00121">
    <property type="entry name" value="MATH"/>
    <property type="match status" value="2"/>
</dbReference>
<dbReference type="Proteomes" id="UP000032180">
    <property type="component" value="Chromosome 10"/>
</dbReference>
<dbReference type="InterPro" id="IPR008974">
    <property type="entry name" value="TRAF-like"/>
</dbReference>
<dbReference type="InterPro" id="IPR002083">
    <property type="entry name" value="MATH/TRAF_dom"/>
</dbReference>
<keyword evidence="3" id="KW-1185">Reference proteome</keyword>
<accession>A0A0D9XKM9</accession>
<reference evidence="2 3" key="2">
    <citation type="submission" date="2013-12" db="EMBL/GenBank/DDBJ databases">
        <authorList>
            <person name="Yu Y."/>
            <person name="Lee S."/>
            <person name="de Baynast K."/>
            <person name="Wissotski M."/>
            <person name="Liu L."/>
            <person name="Talag J."/>
            <person name="Goicoechea J."/>
            <person name="Angelova A."/>
            <person name="Jetty R."/>
            <person name="Kudrna D."/>
            <person name="Golser W."/>
            <person name="Rivera L."/>
            <person name="Zhang J."/>
            <person name="Wing R."/>
        </authorList>
    </citation>
    <scope>NUCLEOTIDE SEQUENCE</scope>
</reference>
<sequence>MGNSCFCANPDLREDTNKPTFIWKIHNFSALLQNQRGDITASASFRCCGYKWTLNVIPFHSEQYFSSIPYIVLGLSLVRSSFKKGYSMNVGYELSIYNHSNEVHSRHKASHKFHVMDTHANKTCLISLDELKNSAGLLVDDTCIFGVKILKIDVFYPEKRSIVVKREPTIIRKEKSVVIKREPTIVQKEKSVVIKKEPTIVYKLFLQKKQLTTRTYTWTINNFLDLESNPSVCSPTFGASGYKWNLRMHPHGDMYSTDSLSLFLILKSINMHEYGKMIEVTLSILDQKYGVHIRKSGRFVFVVMPGWGWSNFIPLKKFKDPSRGYLVGSNCKIEAKISIMGTCFDV</sequence>
<feature type="domain" description="MATH" evidence="1">
    <location>
        <begin position="18"/>
        <end position="149"/>
    </location>
</feature>
<dbReference type="Gramene" id="LPERR10G09860.2">
    <property type="protein sequence ID" value="LPERR10G09860.2"/>
    <property type="gene ID" value="LPERR10G09860"/>
</dbReference>
<dbReference type="SMART" id="SM00061">
    <property type="entry name" value="MATH"/>
    <property type="match status" value="1"/>
</dbReference>
<dbReference type="AlphaFoldDB" id="A0A0D9XKM9"/>